<gene>
    <name evidence="2" type="ORF">HMPREF9088_0110</name>
</gene>
<evidence type="ECO:0000313" key="2">
    <source>
        <dbReference type="EMBL" id="EFU75062.1"/>
    </source>
</evidence>
<protein>
    <recommendedName>
        <fullName evidence="4">DUF1634 domain-containing protein</fullName>
    </recommendedName>
</protein>
<evidence type="ECO:0000256" key="1">
    <source>
        <dbReference type="SAM" id="Phobius"/>
    </source>
</evidence>
<organism evidence="2 3">
    <name type="scientific">Enterococcus italicus (strain DSM 15952 / CCUG 50447 / LMG 22039 / TP 1.5)</name>
    <dbReference type="NCBI Taxonomy" id="888064"/>
    <lineage>
        <taxon>Bacteria</taxon>
        <taxon>Bacillati</taxon>
        <taxon>Bacillota</taxon>
        <taxon>Bacilli</taxon>
        <taxon>Lactobacillales</taxon>
        <taxon>Enterococcaceae</taxon>
        <taxon>Enterococcus</taxon>
    </lineage>
</organism>
<reference evidence="2 3" key="1">
    <citation type="submission" date="2010-12" db="EMBL/GenBank/DDBJ databases">
        <authorList>
            <person name="Muzny D."/>
            <person name="Qin X."/>
            <person name="Deng J."/>
            <person name="Jiang H."/>
            <person name="Liu Y."/>
            <person name="Qu J."/>
            <person name="Song X.-Z."/>
            <person name="Zhang L."/>
            <person name="Thornton R."/>
            <person name="Coyle M."/>
            <person name="Francisco L."/>
            <person name="Jackson L."/>
            <person name="Javaid M."/>
            <person name="Korchina V."/>
            <person name="Kovar C."/>
            <person name="Mata R."/>
            <person name="Mathew T."/>
            <person name="Ngo R."/>
            <person name="Nguyen L."/>
            <person name="Nguyen N."/>
            <person name="Okwuonu G."/>
            <person name="Ongeri F."/>
            <person name="Pham C."/>
            <person name="Simmons D."/>
            <person name="Wilczek-Boney K."/>
            <person name="Hale W."/>
            <person name="Jakkamsetti A."/>
            <person name="Pham P."/>
            <person name="Ruth R."/>
            <person name="San Lucas F."/>
            <person name="Warren J."/>
            <person name="Zhang J."/>
            <person name="Zhao Z."/>
            <person name="Zhou C."/>
            <person name="Zhu D."/>
            <person name="Lee S."/>
            <person name="Bess C."/>
            <person name="Blankenburg K."/>
            <person name="Forbes L."/>
            <person name="Fu Q."/>
            <person name="Gubbala S."/>
            <person name="Hirani K."/>
            <person name="Jayaseelan J.C."/>
            <person name="Lara F."/>
            <person name="Munidasa M."/>
            <person name="Palculict T."/>
            <person name="Patil S."/>
            <person name="Pu L.-L."/>
            <person name="Saada N."/>
            <person name="Tang L."/>
            <person name="Weissenberger G."/>
            <person name="Zhu Y."/>
            <person name="Hemphill L."/>
            <person name="Shang Y."/>
            <person name="Youmans B."/>
            <person name="Ayvaz T."/>
            <person name="Ross M."/>
            <person name="Santibanez J."/>
            <person name="Aqrawi P."/>
            <person name="Gross S."/>
            <person name="Joshi V."/>
            <person name="Fowler G."/>
            <person name="Nazareth L."/>
            <person name="Reid J."/>
            <person name="Worley K."/>
            <person name="Petrosino J."/>
            <person name="Highlander S."/>
            <person name="Gibbs R."/>
        </authorList>
    </citation>
    <scope>NUCLEOTIDE SEQUENCE [LARGE SCALE GENOMIC DNA]</scope>
    <source>
        <strain evidence="3">DSM 15952 / CCUG 50447 / LMG 22039 / TP 1.5</strain>
    </source>
</reference>
<dbReference type="HOGENOM" id="CLU_140339_2_0_9"/>
<comment type="caution">
    <text evidence="2">The sequence shown here is derived from an EMBL/GenBank/DDBJ whole genome shotgun (WGS) entry which is preliminary data.</text>
</comment>
<dbReference type="InterPro" id="IPR012861">
    <property type="entry name" value="DUF1634"/>
</dbReference>
<dbReference type="STRING" id="888064.HMPREF9088_0110"/>
<name>E6LCM0_ENTI1</name>
<feature type="transmembrane region" description="Helical" evidence="1">
    <location>
        <begin position="61"/>
        <end position="86"/>
    </location>
</feature>
<keyword evidence="1" id="KW-0812">Transmembrane</keyword>
<dbReference type="RefSeq" id="WP_007207131.1">
    <property type="nucleotide sequence ID" value="NZ_GL622241.1"/>
</dbReference>
<keyword evidence="3" id="KW-1185">Reference proteome</keyword>
<dbReference type="OrthoDB" id="1682804at2"/>
<dbReference type="EMBL" id="AEPV01000003">
    <property type="protein sequence ID" value="EFU75062.1"/>
    <property type="molecule type" value="Genomic_DNA"/>
</dbReference>
<proteinExistence type="predicted"/>
<dbReference type="Proteomes" id="UP000010296">
    <property type="component" value="Unassembled WGS sequence"/>
</dbReference>
<sequence length="121" mass="13439">MSSEEAELARVEALIGKILAIGTYGSACVLIFGFVLSLLFPNQPDIQAKQLLSFSFYLNQLLGLQAQAIIYTGLFLLILTPVLRVIVSIWSFAKEKDWLYVGITVVVLIVLLSSFVYGMYE</sequence>
<evidence type="ECO:0008006" key="4">
    <source>
        <dbReference type="Google" id="ProtNLM"/>
    </source>
</evidence>
<evidence type="ECO:0000313" key="3">
    <source>
        <dbReference type="Proteomes" id="UP000010296"/>
    </source>
</evidence>
<accession>E6LCM0</accession>
<dbReference type="eggNOG" id="COG4272">
    <property type="taxonomic scope" value="Bacteria"/>
</dbReference>
<dbReference type="GeneID" id="302706908"/>
<dbReference type="Pfam" id="PF07843">
    <property type="entry name" value="DUF1634"/>
    <property type="match status" value="1"/>
</dbReference>
<keyword evidence="1" id="KW-1133">Transmembrane helix</keyword>
<feature type="transmembrane region" description="Helical" evidence="1">
    <location>
        <begin position="98"/>
        <end position="120"/>
    </location>
</feature>
<keyword evidence="1" id="KW-0472">Membrane</keyword>
<dbReference type="AlphaFoldDB" id="E6LCM0"/>
<feature type="transmembrane region" description="Helical" evidence="1">
    <location>
        <begin position="21"/>
        <end position="41"/>
    </location>
</feature>